<dbReference type="Pfam" id="PF02817">
    <property type="entry name" value="E3_binding"/>
    <property type="match status" value="1"/>
</dbReference>
<name>A0A261VLD4_9BORD</name>
<dbReference type="InterPro" id="IPR006256">
    <property type="entry name" value="AcTrfase_Pyrv_DH_cplx"/>
</dbReference>
<dbReference type="PROSITE" id="PS00189">
    <property type="entry name" value="LIPOYL"/>
    <property type="match status" value="2"/>
</dbReference>
<evidence type="ECO:0000259" key="11">
    <source>
        <dbReference type="PROSITE" id="PS50968"/>
    </source>
</evidence>
<feature type="compositionally biased region" description="Low complexity" evidence="10">
    <location>
        <begin position="212"/>
        <end position="240"/>
    </location>
</feature>
<dbReference type="PANTHER" id="PTHR43178">
    <property type="entry name" value="DIHYDROLIPOAMIDE ACETYLTRANSFERASE COMPONENT OF PYRUVATE DEHYDROGENASE COMPLEX"/>
    <property type="match status" value="1"/>
</dbReference>
<dbReference type="FunFam" id="2.40.50.100:FF:000009">
    <property type="entry name" value="Acetyltransferase component of pyruvate dehydrogenase complex"/>
    <property type="match status" value="2"/>
</dbReference>
<dbReference type="Gene3D" id="4.10.320.10">
    <property type="entry name" value="E3-binding domain"/>
    <property type="match status" value="1"/>
</dbReference>
<dbReference type="EMBL" id="NEVU01000002">
    <property type="protein sequence ID" value="OZI74647.1"/>
    <property type="molecule type" value="Genomic_DNA"/>
</dbReference>
<dbReference type="OrthoDB" id="9805770at2"/>
<dbReference type="GO" id="GO:0004742">
    <property type="term" value="F:dihydrolipoyllysine-residue acetyltransferase activity"/>
    <property type="evidence" value="ECO:0007669"/>
    <property type="project" value="UniProtKB-UniRule"/>
</dbReference>
<dbReference type="InterPro" id="IPR004167">
    <property type="entry name" value="PSBD"/>
</dbReference>
<feature type="domain" description="Lipoyl-binding" evidence="11">
    <location>
        <begin position="122"/>
        <end position="196"/>
    </location>
</feature>
<evidence type="ECO:0000256" key="9">
    <source>
        <dbReference type="RuleBase" id="RU361137"/>
    </source>
</evidence>
<dbReference type="SUPFAM" id="SSF51230">
    <property type="entry name" value="Single hybrid motif"/>
    <property type="match status" value="2"/>
</dbReference>
<keyword evidence="3 9" id="KW-0808">Transferase</keyword>
<comment type="catalytic activity">
    <reaction evidence="8 9">
        <text>N(6)-[(R)-dihydrolipoyl]-L-lysyl-[protein] + acetyl-CoA = N(6)-[(R)-S(8)-acetyldihydrolipoyl]-L-lysyl-[protein] + CoA</text>
        <dbReference type="Rhea" id="RHEA:17017"/>
        <dbReference type="Rhea" id="RHEA-COMP:10475"/>
        <dbReference type="Rhea" id="RHEA-COMP:10478"/>
        <dbReference type="ChEBI" id="CHEBI:57287"/>
        <dbReference type="ChEBI" id="CHEBI:57288"/>
        <dbReference type="ChEBI" id="CHEBI:83100"/>
        <dbReference type="ChEBI" id="CHEBI:83111"/>
        <dbReference type="EC" id="2.3.1.12"/>
    </reaction>
</comment>
<dbReference type="PROSITE" id="PS51826">
    <property type="entry name" value="PSBD"/>
    <property type="match status" value="1"/>
</dbReference>
<evidence type="ECO:0000256" key="5">
    <source>
        <dbReference type="ARBA" id="ARBA00022823"/>
    </source>
</evidence>
<dbReference type="GO" id="GO:0006086">
    <property type="term" value="P:pyruvate decarboxylation to acetyl-CoA"/>
    <property type="evidence" value="ECO:0007669"/>
    <property type="project" value="UniProtKB-UniRule"/>
</dbReference>
<feature type="domain" description="Lipoyl-binding" evidence="11">
    <location>
        <begin position="4"/>
        <end position="78"/>
    </location>
</feature>
<keyword evidence="5 9" id="KW-0450">Lipoyl</keyword>
<dbReference type="InterPro" id="IPR050743">
    <property type="entry name" value="2-oxoacid_DH_E2_comp"/>
</dbReference>
<evidence type="ECO:0000256" key="4">
    <source>
        <dbReference type="ARBA" id="ARBA00022737"/>
    </source>
</evidence>
<dbReference type="SUPFAM" id="SSF52777">
    <property type="entry name" value="CoA-dependent acyltransferases"/>
    <property type="match status" value="1"/>
</dbReference>
<evidence type="ECO:0000256" key="8">
    <source>
        <dbReference type="ARBA" id="ARBA00048370"/>
    </source>
</evidence>
<comment type="caution">
    <text evidence="13">The sequence shown here is derived from an EMBL/GenBank/DDBJ whole genome shotgun (WGS) entry which is preliminary data.</text>
</comment>
<protein>
    <recommendedName>
        <fullName evidence="9">Acetyltransferase component of pyruvate dehydrogenase complex</fullName>
        <ecNumber evidence="9">2.3.1.12</ecNumber>
    </recommendedName>
</protein>
<organism evidence="13 14">
    <name type="scientific">Bordetella genomosp. 12</name>
    <dbReference type="NCBI Taxonomy" id="463035"/>
    <lineage>
        <taxon>Bacteria</taxon>
        <taxon>Pseudomonadati</taxon>
        <taxon>Pseudomonadota</taxon>
        <taxon>Betaproteobacteria</taxon>
        <taxon>Burkholderiales</taxon>
        <taxon>Alcaligenaceae</taxon>
        <taxon>Bordetella</taxon>
    </lineage>
</organism>
<dbReference type="GO" id="GO:0005737">
    <property type="term" value="C:cytoplasm"/>
    <property type="evidence" value="ECO:0007669"/>
    <property type="project" value="TreeGrafter"/>
</dbReference>
<comment type="subunit">
    <text evidence="2 9">Forms a 24-polypeptide structural core with octahedral symmetry.</text>
</comment>
<evidence type="ECO:0000313" key="14">
    <source>
        <dbReference type="Proteomes" id="UP000216429"/>
    </source>
</evidence>
<evidence type="ECO:0000256" key="10">
    <source>
        <dbReference type="SAM" id="MobiDB-lite"/>
    </source>
</evidence>
<feature type="domain" description="Peripheral subunit-binding (PSBD)" evidence="12">
    <location>
        <begin position="260"/>
        <end position="297"/>
    </location>
</feature>
<evidence type="ECO:0000259" key="12">
    <source>
        <dbReference type="PROSITE" id="PS51826"/>
    </source>
</evidence>
<dbReference type="FunFam" id="3.30.559.10:FF:000004">
    <property type="entry name" value="Acetyltransferase component of pyruvate dehydrogenase complex"/>
    <property type="match status" value="1"/>
</dbReference>
<dbReference type="Proteomes" id="UP000216429">
    <property type="component" value="Unassembled WGS sequence"/>
</dbReference>
<dbReference type="GO" id="GO:0045254">
    <property type="term" value="C:pyruvate dehydrogenase complex"/>
    <property type="evidence" value="ECO:0007669"/>
    <property type="project" value="UniProtKB-UniRule"/>
</dbReference>
<keyword evidence="14" id="KW-1185">Reference proteome</keyword>
<sequence>MSNIVEIKVPDIGDFKEVEVIEVLVAPGDTIEAEQSLITVESDKASMEIPASQGGVVKSVKVKVGDKIAEGGVILEIEAAAAAAPKAEAAPAEAPQAQPAQAQAEAPAAAGKADAPAAASGPEDVAVPDIGDFKDVEVIEVLVAVGDTIKPEQSLITVESDKASMEIPATAGGVVKSIQIKVGDRINKGDVILVVEGGSAAPAAKAEAAAPKAQGSKAEAAPAPAKAQAPAEAKAAAPAQRPSPTQDLEDADLKPGQLPHASPSVRKFARELGVNLSRVNGSGPKGRIVLEDVRGFVKTALAAPAAAAPGAGDGAALGLLPWPKVDFTKFGPVDAKPLSRIKKISGANLHRNWVMIPHVTNNDEADITDLEALRVQLNKENEKSGVKVTMLAFVIKAVVAALKKFPEFNASLDGDNLVYKQYFHIGFAADTPNGLVVPVVRDADKKGIIELARETSELAKKARDGKVSPADMQGGCFSISSLGGIGGTHFTPIINAPEVAILGLSRSFQKPVWDGKQFVPRLTLPLSLSYDHRVIDGAAAARFNAYLGQLLADFRRIAL</sequence>
<evidence type="ECO:0000256" key="3">
    <source>
        <dbReference type="ARBA" id="ARBA00022679"/>
    </source>
</evidence>
<evidence type="ECO:0000256" key="1">
    <source>
        <dbReference type="ARBA" id="ARBA00007317"/>
    </source>
</evidence>
<dbReference type="GO" id="GO:0031405">
    <property type="term" value="F:lipoic acid binding"/>
    <property type="evidence" value="ECO:0007669"/>
    <property type="project" value="TreeGrafter"/>
</dbReference>
<keyword evidence="6 9" id="KW-0012">Acyltransferase</keyword>
<dbReference type="Gene3D" id="3.30.559.10">
    <property type="entry name" value="Chloramphenicol acetyltransferase-like domain"/>
    <property type="match status" value="1"/>
</dbReference>
<dbReference type="NCBIfam" id="TIGR01348">
    <property type="entry name" value="PDHac_trf_long"/>
    <property type="match status" value="1"/>
</dbReference>
<comment type="similarity">
    <text evidence="1 9">Belongs to the 2-oxoacid dehydrogenase family.</text>
</comment>
<dbReference type="InterPro" id="IPR001078">
    <property type="entry name" value="2-oxoacid_DH_actylTfrase"/>
</dbReference>
<feature type="region of interest" description="Disordered" evidence="10">
    <location>
        <begin position="212"/>
        <end position="261"/>
    </location>
</feature>
<dbReference type="Gene3D" id="2.40.50.100">
    <property type="match status" value="2"/>
</dbReference>
<dbReference type="CDD" id="cd06849">
    <property type="entry name" value="lipoyl_domain"/>
    <property type="match status" value="2"/>
</dbReference>
<proteinExistence type="inferred from homology"/>
<dbReference type="PROSITE" id="PS50968">
    <property type="entry name" value="BIOTINYL_LIPOYL"/>
    <property type="match status" value="2"/>
</dbReference>
<dbReference type="InterPro" id="IPR000089">
    <property type="entry name" value="Biotin_lipoyl"/>
</dbReference>
<comment type="cofactor">
    <cofactor evidence="9">
        <name>(R)-lipoate</name>
        <dbReference type="ChEBI" id="CHEBI:83088"/>
    </cofactor>
    <text evidence="9">Binds 2 lipoyl cofactors covalently.</text>
</comment>
<dbReference type="InterPro" id="IPR003016">
    <property type="entry name" value="2-oxoA_DH_lipoyl-BS"/>
</dbReference>
<dbReference type="AlphaFoldDB" id="A0A261VLD4"/>
<feature type="region of interest" description="Disordered" evidence="10">
    <location>
        <begin position="90"/>
        <end position="126"/>
    </location>
</feature>
<evidence type="ECO:0000256" key="6">
    <source>
        <dbReference type="ARBA" id="ARBA00023315"/>
    </source>
</evidence>
<dbReference type="Pfam" id="PF00364">
    <property type="entry name" value="Biotin_lipoyl"/>
    <property type="match status" value="2"/>
</dbReference>
<evidence type="ECO:0000256" key="2">
    <source>
        <dbReference type="ARBA" id="ARBA00011484"/>
    </source>
</evidence>
<dbReference type="SUPFAM" id="SSF47005">
    <property type="entry name" value="Peripheral subunit-binding domain of 2-oxo acid dehydrogenase complex"/>
    <property type="match status" value="1"/>
</dbReference>
<dbReference type="Pfam" id="PF00198">
    <property type="entry name" value="2-oxoacid_dh"/>
    <property type="match status" value="1"/>
</dbReference>
<dbReference type="InterPro" id="IPR036625">
    <property type="entry name" value="E3-bd_dom_sf"/>
</dbReference>
<feature type="compositionally biased region" description="Low complexity" evidence="10">
    <location>
        <begin position="90"/>
        <end position="119"/>
    </location>
</feature>
<dbReference type="PANTHER" id="PTHR43178:SF2">
    <property type="entry name" value="DIHYDROLIPOYLLYSINE-RESIDUE ACETYLTRANSFERASE COMPONENT OF PYRUVATE DEHYDROGENASE COMPLEX"/>
    <property type="match status" value="1"/>
</dbReference>
<dbReference type="RefSeq" id="WP_094812483.1">
    <property type="nucleotide sequence ID" value="NZ_NEVU01000002.1"/>
</dbReference>
<accession>A0A261VLD4</accession>
<evidence type="ECO:0000256" key="7">
    <source>
        <dbReference type="ARBA" id="ARBA00025211"/>
    </source>
</evidence>
<dbReference type="EC" id="2.3.1.12" evidence="9"/>
<gene>
    <name evidence="13" type="ORF">CAL22_09330</name>
</gene>
<dbReference type="InterPro" id="IPR011053">
    <property type="entry name" value="Single_hybrid_motif"/>
</dbReference>
<reference evidence="14" key="1">
    <citation type="submission" date="2017-05" db="EMBL/GenBank/DDBJ databases">
        <title>Complete and WGS of Bordetella genogroups.</title>
        <authorList>
            <person name="Spilker T."/>
            <person name="Lipuma J."/>
        </authorList>
    </citation>
    <scope>NUCLEOTIDE SEQUENCE [LARGE SCALE GENOMIC DNA]</scope>
    <source>
        <strain evidence="14">AU6712</strain>
    </source>
</reference>
<evidence type="ECO:0000313" key="13">
    <source>
        <dbReference type="EMBL" id="OZI74647.1"/>
    </source>
</evidence>
<comment type="function">
    <text evidence="7">The pyruvate dehydrogenase complex catalyzes the overall conversion of pyruvate to acetyl-CoA and CO(2). It contains multiple copies of three enzymatic components: pyruvate dehydrogenase (E1), dihydrolipoamide acetyltransferase (E2) and lipoamide dehydrogenase (E3).</text>
</comment>
<keyword evidence="4" id="KW-0677">Repeat</keyword>
<dbReference type="InterPro" id="IPR023213">
    <property type="entry name" value="CAT-like_dom_sf"/>
</dbReference>